<dbReference type="GO" id="GO:0009318">
    <property type="term" value="C:exodeoxyribonuclease VII complex"/>
    <property type="evidence" value="ECO:0007669"/>
    <property type="project" value="UniProtKB-UniRule"/>
</dbReference>
<comment type="subcellular location">
    <subcellularLocation>
        <location evidence="5 6">Cytoplasm</location>
    </subcellularLocation>
</comment>
<evidence type="ECO:0000256" key="4">
    <source>
        <dbReference type="ARBA" id="ARBA00022839"/>
    </source>
</evidence>
<reference evidence="10 11" key="1">
    <citation type="submission" date="2015-12" db="EMBL/GenBank/DDBJ databases">
        <title>Nitrous oxide reduction kinetics distinguish bacteria harboring typical versus atypical NosZ.</title>
        <authorList>
            <person name="Yoon S."/>
            <person name="Nissen S."/>
            <person name="Park D."/>
            <person name="Sanford R.A."/>
            <person name="Loeffler F.E."/>
        </authorList>
    </citation>
    <scope>NUCLEOTIDE SEQUENCE [LARGE SCALE GENOMIC DNA]</scope>
    <source>
        <strain evidence="10 11">ATCC BAA-841</strain>
    </source>
</reference>
<dbReference type="Pfam" id="PF02601">
    <property type="entry name" value="Exonuc_VII_L"/>
    <property type="match status" value="1"/>
</dbReference>
<feature type="coiled-coil region" evidence="7">
    <location>
        <begin position="269"/>
        <end position="297"/>
    </location>
</feature>
<dbReference type="InterPro" id="IPR025824">
    <property type="entry name" value="OB-fold_nuc-bd_dom"/>
</dbReference>
<dbReference type="GO" id="GO:0006308">
    <property type="term" value="P:DNA catabolic process"/>
    <property type="evidence" value="ECO:0007669"/>
    <property type="project" value="UniProtKB-UniRule"/>
</dbReference>
<dbReference type="GO" id="GO:0005737">
    <property type="term" value="C:cytoplasm"/>
    <property type="evidence" value="ECO:0007669"/>
    <property type="project" value="UniProtKB-SubCell"/>
</dbReference>
<dbReference type="Pfam" id="PF13742">
    <property type="entry name" value="tRNA_anti_2"/>
    <property type="match status" value="1"/>
</dbReference>
<dbReference type="AlphaFoldDB" id="A0A133XHL2"/>
<protein>
    <recommendedName>
        <fullName evidence="5">Exodeoxyribonuclease 7 large subunit</fullName>
        <ecNumber evidence="5">3.1.11.6</ecNumber>
    </recommendedName>
    <alternativeName>
        <fullName evidence="5">Exodeoxyribonuclease VII large subunit</fullName>
        <shortName evidence="5">Exonuclease VII large subunit</shortName>
    </alternativeName>
</protein>
<comment type="catalytic activity">
    <reaction evidence="5 6">
        <text>Exonucleolytic cleavage in either 5'- to 3'- or 3'- to 5'-direction to yield nucleoside 5'-phosphates.</text>
        <dbReference type="EC" id="3.1.11.6"/>
    </reaction>
</comment>
<gene>
    <name evidence="5" type="primary">xseA</name>
    <name evidence="10" type="ORF">AT959_13925</name>
</gene>
<comment type="subunit">
    <text evidence="5">Heterooligomer composed of large and small subunits.</text>
</comment>
<keyword evidence="4 5" id="KW-0269">Exonuclease</keyword>
<dbReference type="CDD" id="cd04489">
    <property type="entry name" value="ExoVII_LU_OBF"/>
    <property type="match status" value="1"/>
</dbReference>
<keyword evidence="2 5" id="KW-0540">Nuclease</keyword>
<dbReference type="InterPro" id="IPR003753">
    <property type="entry name" value="Exonuc_VII_L"/>
</dbReference>
<feature type="domain" description="Exonuclease VII large subunit C-terminal" evidence="8">
    <location>
        <begin position="129"/>
        <end position="438"/>
    </location>
</feature>
<comment type="caution">
    <text evidence="10">The sequence shown here is derived from an EMBL/GenBank/DDBJ whole genome shotgun (WGS) entry which is preliminary data.</text>
</comment>
<dbReference type="HAMAP" id="MF_00378">
    <property type="entry name" value="Exonuc_7_L"/>
    <property type="match status" value="1"/>
</dbReference>
<keyword evidence="7" id="KW-0175">Coiled coil</keyword>
<evidence type="ECO:0000313" key="11">
    <source>
        <dbReference type="Proteomes" id="UP000070186"/>
    </source>
</evidence>
<dbReference type="GO" id="GO:0003676">
    <property type="term" value="F:nucleic acid binding"/>
    <property type="evidence" value="ECO:0007669"/>
    <property type="project" value="InterPro"/>
</dbReference>
<dbReference type="InterPro" id="IPR020579">
    <property type="entry name" value="Exonuc_VII_lsu_C"/>
</dbReference>
<comment type="function">
    <text evidence="5">Bidirectionally degrades single-stranded DNA into large acid-insoluble oligonucleotides, which are then degraded further into small acid-soluble oligonucleotides.</text>
</comment>
<keyword evidence="1 5" id="KW-0963">Cytoplasm</keyword>
<dbReference type="GO" id="GO:0008855">
    <property type="term" value="F:exodeoxyribonuclease VII activity"/>
    <property type="evidence" value="ECO:0007669"/>
    <property type="project" value="UniProtKB-UniRule"/>
</dbReference>
<keyword evidence="11" id="KW-1185">Reference proteome</keyword>
<dbReference type="STRING" id="281362.AT959_13925"/>
<evidence type="ECO:0000256" key="1">
    <source>
        <dbReference type="ARBA" id="ARBA00022490"/>
    </source>
</evidence>
<organism evidence="10 11">
    <name type="scientific">Dechloromonas denitrificans</name>
    <dbReference type="NCBI Taxonomy" id="281362"/>
    <lineage>
        <taxon>Bacteria</taxon>
        <taxon>Pseudomonadati</taxon>
        <taxon>Pseudomonadota</taxon>
        <taxon>Betaproteobacteria</taxon>
        <taxon>Rhodocyclales</taxon>
        <taxon>Azonexaceae</taxon>
        <taxon>Dechloromonas</taxon>
    </lineage>
</organism>
<dbReference type="EMBL" id="LODL01000021">
    <property type="protein sequence ID" value="KXB30431.1"/>
    <property type="molecule type" value="Genomic_DNA"/>
</dbReference>
<dbReference type="NCBIfam" id="TIGR00237">
    <property type="entry name" value="xseA"/>
    <property type="match status" value="1"/>
</dbReference>
<sequence>MPNPVTPVSNSTLSVSSLNRLVRECLEATFPLTWVGGEISNLTYAASGHVYFSLKDASAQVRCVMWRSRAQLLGWRLENGQKVEARALVSFYEPRGEFQLNIEAIRRAGQGDLFERFLRLKAQLESEGLFASESKRPLPVFPRHLGIVTSLQAAALRDVLTTLHRRAPHLRLSLFPCPVQGEGAGEKIAAALGQASRSGCDTIILCRGGGSIEDLWAFNEECVARAIRASAVPVVAGVGHETDFTIADFAADLRAPTPTAAAELASPDRDTLLGRLAELQRQLARRMERSIAEQQQRLDWLGTRLLHPAERIGQRRQELELLACRLGQSLGRQIENQQLRLQAVSQRHAKARPQPAKLGEHLGHLHYRLHSQLRWQISQQAGKLKALASGLSQLDPHAVLARGYTLVIAPDGRAVRDATQLAAGDLLKLSFARGSAQATVNQVVVADEAV</sequence>
<comment type="similarity">
    <text evidence="5 6">Belongs to the XseA family.</text>
</comment>
<dbReference type="RefSeq" id="WP_066884044.1">
    <property type="nucleotide sequence ID" value="NZ_LODL01000021.1"/>
</dbReference>
<feature type="domain" description="OB-fold nucleic acid binding" evidence="9">
    <location>
        <begin position="13"/>
        <end position="106"/>
    </location>
</feature>
<dbReference type="PANTHER" id="PTHR30008:SF0">
    <property type="entry name" value="EXODEOXYRIBONUCLEASE 7 LARGE SUBUNIT"/>
    <property type="match status" value="1"/>
</dbReference>
<proteinExistence type="inferred from homology"/>
<name>A0A133XHL2_9RHOO</name>
<accession>A0A133XHL2</accession>
<evidence type="ECO:0000313" key="10">
    <source>
        <dbReference type="EMBL" id="KXB30431.1"/>
    </source>
</evidence>
<evidence type="ECO:0000256" key="7">
    <source>
        <dbReference type="SAM" id="Coils"/>
    </source>
</evidence>
<dbReference type="PANTHER" id="PTHR30008">
    <property type="entry name" value="EXODEOXYRIBONUCLEASE 7 LARGE SUBUNIT"/>
    <property type="match status" value="1"/>
</dbReference>
<dbReference type="EC" id="3.1.11.6" evidence="5"/>
<keyword evidence="3 5" id="KW-0378">Hydrolase</keyword>
<evidence type="ECO:0000259" key="9">
    <source>
        <dbReference type="Pfam" id="PF13742"/>
    </source>
</evidence>
<evidence type="ECO:0000256" key="2">
    <source>
        <dbReference type="ARBA" id="ARBA00022722"/>
    </source>
</evidence>
<evidence type="ECO:0000256" key="6">
    <source>
        <dbReference type="RuleBase" id="RU004355"/>
    </source>
</evidence>
<evidence type="ECO:0000256" key="3">
    <source>
        <dbReference type="ARBA" id="ARBA00022801"/>
    </source>
</evidence>
<evidence type="ECO:0000256" key="5">
    <source>
        <dbReference type="HAMAP-Rule" id="MF_00378"/>
    </source>
</evidence>
<evidence type="ECO:0000259" key="8">
    <source>
        <dbReference type="Pfam" id="PF02601"/>
    </source>
</evidence>
<dbReference type="Proteomes" id="UP000070186">
    <property type="component" value="Unassembled WGS sequence"/>
</dbReference>